<keyword evidence="16" id="KW-1160">Virus entry into host cell</keyword>
<evidence type="ECO:0000256" key="2">
    <source>
        <dbReference type="ARBA" id="ARBA00004252"/>
    </source>
</evidence>
<evidence type="ECO:0000313" key="21">
    <source>
        <dbReference type="EMBL" id="QLA47021.1"/>
    </source>
</evidence>
<feature type="domain" description="Bunyavirus glycoprotein G1" evidence="19">
    <location>
        <begin position="506"/>
        <end position="1368"/>
    </location>
</feature>
<evidence type="ECO:0000256" key="15">
    <source>
        <dbReference type="ARBA" id="ARBA00023184"/>
    </source>
</evidence>
<dbReference type="GO" id="GO:0044167">
    <property type="term" value="C:host cell endoplasmic reticulum membrane"/>
    <property type="evidence" value="ECO:0007669"/>
    <property type="project" value="UniProtKB-SubCell"/>
</dbReference>
<dbReference type="GO" id="GO:0044178">
    <property type="term" value="C:host cell Golgi membrane"/>
    <property type="evidence" value="ECO:0007669"/>
    <property type="project" value="UniProtKB-SubCell"/>
</dbReference>
<reference evidence="21 22" key="1">
    <citation type="submission" date="2019-05" db="EMBL/GenBank/DDBJ databases">
        <title>Genomic Characterization of 104 Bunyaviruses in the Families Peribunyaviridae, Nairoviridae, and Phenuiviridae.</title>
        <authorList>
            <person name="Kapuscinski M."/>
            <person name="Bergren N."/>
            <person name="Russell B."/>
            <person name="Lee J."/>
            <person name="Borland E."/>
            <person name="King D."/>
            <person name="Burkhalter K."/>
            <person name="Stenglein M."/>
            <person name="Kading R."/>
        </authorList>
    </citation>
    <scope>NUCLEOTIDE SEQUENCE [LARGE SCALE GENOMIC DNA]</scope>
    <source>
        <strain evidence="21 22">MalP 72-4</strain>
    </source>
</reference>
<dbReference type="GO" id="GO:0019062">
    <property type="term" value="P:virion attachment to host cell"/>
    <property type="evidence" value="ECO:0007669"/>
    <property type="project" value="UniProtKB-KW"/>
</dbReference>
<evidence type="ECO:0000313" key="22">
    <source>
        <dbReference type="Proteomes" id="UP001300385"/>
    </source>
</evidence>
<accession>A0A7D5INI7</accession>
<evidence type="ECO:0000256" key="1">
    <source>
        <dbReference type="ARBA" id="ARBA00004182"/>
    </source>
</evidence>
<dbReference type="GeneID" id="80553710"/>
<keyword evidence="5" id="KW-0945">Host-virus interaction</keyword>
<evidence type="ECO:0000256" key="11">
    <source>
        <dbReference type="ARBA" id="ARBA00022870"/>
    </source>
</evidence>
<keyword evidence="14" id="KW-0325">Glycoprotein</keyword>
<keyword evidence="13 18" id="KW-0472">Membrane</keyword>
<dbReference type="NCBIfam" id="TIGR04210">
    <property type="entry name" value="bunya_NSm"/>
    <property type="match status" value="1"/>
</dbReference>
<evidence type="ECO:0000256" key="7">
    <source>
        <dbReference type="ARBA" id="ARBA00022729"/>
    </source>
</evidence>
<keyword evidence="9" id="KW-1040">Host Golgi apparatus</keyword>
<dbReference type="InterPro" id="IPR005167">
    <property type="entry name" value="Bunya_G1"/>
</dbReference>
<name>A0A7D5INI7_9VIRU</name>
<dbReference type="Pfam" id="PF03557">
    <property type="entry name" value="Bunya_G1"/>
    <property type="match status" value="1"/>
</dbReference>
<dbReference type="EMBL" id="MK896452">
    <property type="protein sequence ID" value="QLA47021.1"/>
    <property type="molecule type" value="Viral_cRNA"/>
</dbReference>
<keyword evidence="12 18" id="KW-1133">Transmembrane helix</keyword>
<evidence type="ECO:0000256" key="12">
    <source>
        <dbReference type="ARBA" id="ARBA00022989"/>
    </source>
</evidence>
<feature type="transmembrane region" description="Helical" evidence="18">
    <location>
        <begin position="204"/>
        <end position="231"/>
    </location>
</feature>
<evidence type="ECO:0000259" key="20">
    <source>
        <dbReference type="Pfam" id="PF03563"/>
    </source>
</evidence>
<evidence type="ECO:0000256" key="14">
    <source>
        <dbReference type="ARBA" id="ARBA00023180"/>
    </source>
</evidence>
<feature type="transmembrane region" description="Helical" evidence="18">
    <location>
        <begin position="1383"/>
        <end position="1405"/>
    </location>
</feature>
<evidence type="ECO:0000256" key="8">
    <source>
        <dbReference type="ARBA" id="ARBA00022804"/>
    </source>
</evidence>
<evidence type="ECO:0000256" key="18">
    <source>
        <dbReference type="SAM" id="Phobius"/>
    </source>
</evidence>
<evidence type="ECO:0000256" key="4">
    <source>
        <dbReference type="ARBA" id="ARBA00015294"/>
    </source>
</evidence>
<evidence type="ECO:0000256" key="10">
    <source>
        <dbReference type="ARBA" id="ARBA00022844"/>
    </source>
</evidence>
<evidence type="ECO:0000256" key="6">
    <source>
        <dbReference type="ARBA" id="ARBA00022692"/>
    </source>
</evidence>
<evidence type="ECO:0000256" key="17">
    <source>
        <dbReference type="ARBA" id="ARBA00031199"/>
    </source>
</evidence>
<evidence type="ECO:0000256" key="9">
    <source>
        <dbReference type="ARBA" id="ARBA00022812"/>
    </source>
</evidence>
<dbReference type="Proteomes" id="UP001300385">
    <property type="component" value="Genome"/>
</dbReference>
<keyword evidence="8" id="KW-1161">Viral attachment to host cell</keyword>
<dbReference type="InterPro" id="IPR005168">
    <property type="entry name" value="Bunya_G2"/>
</dbReference>
<sequence length="1445" mass="164427">MSLIIFFLLVPLVIGSPTARCFPGGQKMHELISKKATSEACLKDDVSQVKITTEYLKNDTGIFARMIAYRKWTVADWHECRPKKTLSGSITVIEVDTDMMINSAVYTCDKDCTVNIDKENAQVVLHTDGINNFEVSGTTVIKAWFKTTATIPLQQTCEHIKIICGRKVLQFHSCFKHHMSCIRYLHNSMIPGRIANAICQNLELLIITTITLIIFSLLILLAKTYLCYLLLPLFIPIAYIYGFIYDKSCKKCRYCGLAYHPFTKCGEHCVCGSKFETSERMKMHRDSGMCGGYKSLRSARVLCKSKASALSLSVILSVLLLGFLTPIQGAPLKTNFTIDELPDFFREKTEEVVILQWDMIYSLIIDLTLIAFALLSIVCINHFVYTIASIYAMYCNECDMYHPKTHLTYFGDFTNHCGRCTCGQLEEINGVRIHKRSTRCLAKYKVITFRHIIVWIILTLIVKDIVLVAKAKPIKDCLASKHLEYDCTGPFLEIDSCSMGMLNKPYNQISDMLKSKSLISSLDQSYITILTGNIDNDIKKLNEEPDLHKKLLLEISFLTRNCDYYLSYNTDHSSQQLQWLTLARTNILNYCRSSSEIVCTCIKGGSCTGLVTKDTAMKTYYESNSGQRQVDFDTLMGIAKFMVPGTGFSYLANKTTSKEYDKIKEFFEKFLEKHPNNMKLKSFKLLMDGILKEVTDVKTETDYKIHAPKYVPVPVRAEFTDMLEINFNQSTANDGFHCNSPEVMVCVSPRTKISSKEIFVCQGVKKFLVETYGLHLYKLDNSDSIHCVGDKHCVYKYRVITPEESSAYRTSNYCQKKSYTEPQDYLNQRLQICRQKATGKCKSFSSFRVSLCENGLIYPEAAKQSPKNTAFPNDRCFEANCKVGQYPYNNIHIKNCTWENIKFSGSRPRIASYENFQEYKEQLIKKIASELTINKFKPVENLPYFIPNRKYLTLKGVNTADGMDGTFVEFEIPALTGTAAGYMVYTPEGQELFDFNVYIKNAAIYANYDHIYSTGPTIAINNKHDEHCTGNCPQAIPHAPGWATFSKERTSNWGCEEFGCMAIHEGCLYGSCQDVIRPEMDVYSKVGSDRTEATVCITLNHETYCQKIDATTPIITEKIEMQYKTVESKILPRLVAIKGHKLFVGQINDLGSFGKYCGNVQVTHNQTLGLADVKFDYTCHAAKRKDVIIRKCFDNSYQSCKLLKENPDLALTELGHQIAVNDNCKITGNLAVKAVFGDFNYKSYTKDLDFEAEISCVGCFNCLHGIICSADIKTTVEVSCNIISECPSFSNRLIIKPNVEKYNLMFKCDRKVAENNLKIRICDKEIESHITLANENEKIELTTGEQSTYIHEEDLRCATWLCKFKEEGLSFIFNPLLSWLGSYTWPVFIVIILIVVLFLSIYIFMPMCLKLRDILKKNEYEHLQEIKTQLDGLPPVVKYRIKPFA</sequence>
<keyword evidence="10" id="KW-0946">Virion</keyword>
<evidence type="ECO:0000256" key="13">
    <source>
        <dbReference type="ARBA" id="ARBA00023136"/>
    </source>
</evidence>
<protein>
    <recommendedName>
        <fullName evidence="4">Envelopment polyprotein</fullName>
    </recommendedName>
    <alternativeName>
        <fullName evidence="17">M polyprotein</fullName>
    </alternativeName>
</protein>
<keyword evidence="15" id="KW-1038">Host endoplasmic reticulum</keyword>
<dbReference type="GO" id="GO:0055036">
    <property type="term" value="C:virion membrane"/>
    <property type="evidence" value="ECO:0007669"/>
    <property type="project" value="UniProtKB-SubCell"/>
</dbReference>
<keyword evidence="22" id="KW-1185">Reference proteome</keyword>
<dbReference type="KEGG" id="vg:80553710"/>
<organism evidence="21 22">
    <name type="scientific">Telok Forest virus</name>
    <dbReference type="NCBI Taxonomy" id="2748198"/>
    <lineage>
        <taxon>Viruses</taxon>
        <taxon>Riboviria</taxon>
        <taxon>Orthornavirae</taxon>
        <taxon>Negarnaviricota</taxon>
        <taxon>Polyploviricotina</taxon>
        <taxon>Bunyaviricetes</taxon>
        <taxon>Elliovirales</taxon>
        <taxon>Peribunyaviridae</taxon>
        <taxon>Orthobunyavirus</taxon>
        <taxon>Orthobunyavirus telokense</taxon>
    </lineage>
</organism>
<feature type="transmembrane region" description="Helical" evidence="18">
    <location>
        <begin position="359"/>
        <end position="384"/>
    </location>
</feature>
<evidence type="ECO:0000256" key="16">
    <source>
        <dbReference type="ARBA" id="ARBA00023296"/>
    </source>
</evidence>
<dbReference type="InterPro" id="IPR026400">
    <property type="entry name" value="Bunya_nonstruc_pro_NSm"/>
</dbReference>
<dbReference type="GO" id="GO:0046718">
    <property type="term" value="P:symbiont entry into host cell"/>
    <property type="evidence" value="ECO:0007669"/>
    <property type="project" value="UniProtKB-KW"/>
</dbReference>
<keyword evidence="7" id="KW-0732">Signal</keyword>
<feature type="transmembrane region" description="Helical" evidence="18">
    <location>
        <begin position="307"/>
        <end position="327"/>
    </location>
</feature>
<evidence type="ECO:0000256" key="5">
    <source>
        <dbReference type="ARBA" id="ARBA00022581"/>
    </source>
</evidence>
<feature type="transmembrane region" description="Helical" evidence="18">
    <location>
        <begin position="452"/>
        <end position="471"/>
    </location>
</feature>
<evidence type="ECO:0000259" key="19">
    <source>
        <dbReference type="Pfam" id="PF03557"/>
    </source>
</evidence>
<keyword evidence="6 18" id="KW-0812">Transmembrane</keyword>
<dbReference type="RefSeq" id="YP_010840646.1">
    <property type="nucleotide sequence ID" value="NC_078898.1"/>
</dbReference>
<comment type="subcellular location">
    <subcellularLocation>
        <location evidence="2">Host Golgi apparatus membrane</location>
        <topology evidence="2">Multi-pass membrane protein</topology>
    </subcellularLocation>
    <subcellularLocation>
        <location evidence="3">Host endoplasmic reticulum membrane</location>
    </subcellularLocation>
    <subcellularLocation>
        <location evidence="1">Virion membrane</location>
    </subcellularLocation>
</comment>
<feature type="domain" description="Bunyavirus glycoprotein G2" evidence="20">
    <location>
        <begin position="20"/>
        <end position="300"/>
    </location>
</feature>
<dbReference type="GO" id="GO:0044003">
    <property type="term" value="P:symbiont-mediated perturbation of host process"/>
    <property type="evidence" value="ECO:0007669"/>
    <property type="project" value="InterPro"/>
</dbReference>
<evidence type="ECO:0000256" key="3">
    <source>
        <dbReference type="ARBA" id="ARBA00004625"/>
    </source>
</evidence>
<dbReference type="Pfam" id="PF03563">
    <property type="entry name" value="Bunya_G2"/>
    <property type="match status" value="1"/>
</dbReference>
<keyword evidence="11" id="KW-1043">Host membrane</keyword>
<proteinExistence type="predicted"/>